<dbReference type="Proteomes" id="UP000028705">
    <property type="component" value="Unassembled WGS sequence"/>
</dbReference>
<organism evidence="2 3">
    <name type="scientific">Chryseobacterium soli</name>
    <dbReference type="NCBI Taxonomy" id="445961"/>
    <lineage>
        <taxon>Bacteria</taxon>
        <taxon>Pseudomonadati</taxon>
        <taxon>Bacteroidota</taxon>
        <taxon>Flavobacteriia</taxon>
        <taxon>Flavobacteriales</taxon>
        <taxon>Weeksellaceae</taxon>
        <taxon>Chryseobacterium group</taxon>
        <taxon>Chryseobacterium</taxon>
    </lineage>
</organism>
<feature type="region of interest" description="Disordered" evidence="1">
    <location>
        <begin position="464"/>
        <end position="490"/>
    </location>
</feature>
<dbReference type="EMBL" id="JPRH01000020">
    <property type="protein sequence ID" value="KFF09625.1"/>
    <property type="molecule type" value="Genomic_DNA"/>
</dbReference>
<sequence>MMKNTKIKKSLKFLGLVTAVIINNNIKAQQEINFGDNSRPVPSVSSLATYNNTPMSVVTGMPGLSVPLFELPTKTKRISVPLALAYNSANLNVTEAASDVGAGWSLFAGGVISREIIDGLNEQTYNDNPATYSKEELNDIFYYNLPGISGKFRLNRNLAAGTIDIENLSPNKVKISFIRQPNPLYFTIASFTITDEKGYKYIFNDYSEGTNYASGIYQYRSAFFLSQIKLADDTTVASFEYRKDSKHETEEWTSNIVYTSCKLAKINSEGQGSISIDYQYDNTLEKTMNDPYSISQILLKDARANVISGYKFNYSLAMIYQSTWADNTEEKGRRLLNKLIKINKNLAEYEKTSFVYNPFNNYLPYEDYNAPGLLRKMIHPTGGITEYNYEPNEYFFDRNSPEYLNNALTADYMTDPLVQELSTPVPVVNIDTNQSLQYTLSIPGTADTEKTFFLELSNVQYYPPGTWIPDPTPDPDDQPAPGSEPGPGGHYHFELNFTVKKDGVTINPYEPTAYRLKPGNYTVTISGTGGQAQLLMSQIKLKDGPYPNKNSTYKYGPRIKNIKHYNSSTETQPVKTEQYNYAAFNDPNSSSGYIFRNESEKNNLFPGYILYKNVSVTDGENGFVRYYFKTPDDYPKTPYTVDGNTTSFWPYYTITKSGVPQKKEVYNAQNQLVSSDEYESEFETLQNLPDLKIEAFDGIAEKYTKPAYVKNTKTTTKTFAGTRQSKSVVETVTNPYNFQAASMKEISSDGITTEKWMRYASDKNKTQLINANMVSVPLETETKVNGKSIDKVETLYDNAGRFDPLSVIVSNTDNGISKTTIKYEAYDSYGNLQQYSVNINEATGRGFPSVAIWGYNQTLPIAKIEGAKLSDIGNLAADIIAKSNADKDDSTETELINALDVFRSNAALKNFQIITYTYDPLVGITTVTPADGIREIYKYDQNGRLKSVIDVNGNILKEYKYNTKPQP</sequence>
<keyword evidence="3" id="KW-1185">Reference proteome</keyword>
<dbReference type="eggNOG" id="COG3209">
    <property type="taxonomic scope" value="Bacteria"/>
</dbReference>
<proteinExistence type="predicted"/>
<evidence type="ECO:0000313" key="3">
    <source>
        <dbReference type="Proteomes" id="UP000028705"/>
    </source>
</evidence>
<dbReference type="AlphaFoldDB" id="A0A085ZYW1"/>
<dbReference type="STRING" id="445961.IW15_22615"/>
<dbReference type="OrthoDB" id="9814627at2"/>
<reference evidence="2 3" key="1">
    <citation type="submission" date="2014-07" db="EMBL/GenBank/DDBJ databases">
        <title>Genome of Chryseobacterium soli DSM 19298.</title>
        <authorList>
            <person name="Stropko S.J."/>
            <person name="Pipes S.E."/>
            <person name="Newman J."/>
        </authorList>
    </citation>
    <scope>NUCLEOTIDE SEQUENCE [LARGE SCALE GENOMIC DNA]</scope>
    <source>
        <strain evidence="2 3">DSM 19298</strain>
    </source>
</reference>
<name>A0A085ZYW1_9FLAO</name>
<gene>
    <name evidence="2" type="ORF">IW15_22615</name>
</gene>
<dbReference type="RefSeq" id="WP_034715687.1">
    <property type="nucleotide sequence ID" value="NZ_JPRH01000020.1"/>
</dbReference>
<evidence type="ECO:0000256" key="1">
    <source>
        <dbReference type="SAM" id="MobiDB-lite"/>
    </source>
</evidence>
<protein>
    <recommendedName>
        <fullName evidence="4">YD repeat-containing protein</fullName>
    </recommendedName>
</protein>
<evidence type="ECO:0008006" key="4">
    <source>
        <dbReference type="Google" id="ProtNLM"/>
    </source>
</evidence>
<comment type="caution">
    <text evidence="2">The sequence shown here is derived from an EMBL/GenBank/DDBJ whole genome shotgun (WGS) entry which is preliminary data.</text>
</comment>
<evidence type="ECO:0000313" key="2">
    <source>
        <dbReference type="EMBL" id="KFF09625.1"/>
    </source>
</evidence>
<accession>A0A085ZYW1</accession>